<accession>L1J914</accession>
<proteinExistence type="predicted"/>
<sequence length="192" mass="21489">MNPLEIINEALKKESESTQPKAKVPSKPAKGSIRYMFGDKVGAKVGSLIRKVRKSEGISPRKESRGAKGVHPSILDTDKDKEAMNDLEQMDKEGLLKSVQAKQKRLERIASHGGKKVKFGEREQEAMKDLELLDKRGMLKKTSQALQGSREGDEEQEQEQDDGQDSGHSMLNLFGSQAKARYHDLTKWRSKG</sequence>
<reference evidence="2 4" key="1">
    <citation type="journal article" date="2012" name="Nature">
        <title>Algal genomes reveal evolutionary mosaicism and the fate of nucleomorphs.</title>
        <authorList>
            <consortium name="DOE Joint Genome Institute"/>
            <person name="Curtis B.A."/>
            <person name="Tanifuji G."/>
            <person name="Burki F."/>
            <person name="Gruber A."/>
            <person name="Irimia M."/>
            <person name="Maruyama S."/>
            <person name="Arias M.C."/>
            <person name="Ball S.G."/>
            <person name="Gile G.H."/>
            <person name="Hirakawa Y."/>
            <person name="Hopkins J.F."/>
            <person name="Kuo A."/>
            <person name="Rensing S.A."/>
            <person name="Schmutz J."/>
            <person name="Symeonidi A."/>
            <person name="Elias M."/>
            <person name="Eveleigh R.J."/>
            <person name="Herman E.K."/>
            <person name="Klute M.J."/>
            <person name="Nakayama T."/>
            <person name="Obornik M."/>
            <person name="Reyes-Prieto A."/>
            <person name="Armbrust E.V."/>
            <person name="Aves S.J."/>
            <person name="Beiko R.G."/>
            <person name="Coutinho P."/>
            <person name="Dacks J.B."/>
            <person name="Durnford D.G."/>
            <person name="Fast N.M."/>
            <person name="Green B.R."/>
            <person name="Grisdale C.J."/>
            <person name="Hempel F."/>
            <person name="Henrissat B."/>
            <person name="Hoppner M.P."/>
            <person name="Ishida K."/>
            <person name="Kim E."/>
            <person name="Koreny L."/>
            <person name="Kroth P.G."/>
            <person name="Liu Y."/>
            <person name="Malik S.B."/>
            <person name="Maier U.G."/>
            <person name="McRose D."/>
            <person name="Mock T."/>
            <person name="Neilson J.A."/>
            <person name="Onodera N.T."/>
            <person name="Poole A.M."/>
            <person name="Pritham E.J."/>
            <person name="Richards T.A."/>
            <person name="Rocap G."/>
            <person name="Roy S.W."/>
            <person name="Sarai C."/>
            <person name="Schaack S."/>
            <person name="Shirato S."/>
            <person name="Slamovits C.H."/>
            <person name="Spencer D.F."/>
            <person name="Suzuki S."/>
            <person name="Worden A.Z."/>
            <person name="Zauner S."/>
            <person name="Barry K."/>
            <person name="Bell C."/>
            <person name="Bharti A.K."/>
            <person name="Crow J.A."/>
            <person name="Grimwood J."/>
            <person name="Kramer R."/>
            <person name="Lindquist E."/>
            <person name="Lucas S."/>
            <person name="Salamov A."/>
            <person name="McFadden G.I."/>
            <person name="Lane C.E."/>
            <person name="Keeling P.J."/>
            <person name="Gray M.W."/>
            <person name="Grigoriev I.V."/>
            <person name="Archibald J.M."/>
        </authorList>
    </citation>
    <scope>NUCLEOTIDE SEQUENCE</scope>
    <source>
        <strain evidence="2 4">CCMP2712</strain>
    </source>
</reference>
<evidence type="ECO:0000313" key="4">
    <source>
        <dbReference type="Proteomes" id="UP000011087"/>
    </source>
</evidence>
<evidence type="ECO:0000313" key="2">
    <source>
        <dbReference type="EMBL" id="EKX45048.1"/>
    </source>
</evidence>
<dbReference type="GeneID" id="17301622"/>
<reference evidence="3" key="3">
    <citation type="submission" date="2016-03" db="UniProtKB">
        <authorList>
            <consortium name="EnsemblProtists"/>
        </authorList>
    </citation>
    <scope>IDENTIFICATION</scope>
</reference>
<feature type="region of interest" description="Disordered" evidence="1">
    <location>
        <begin position="134"/>
        <end position="176"/>
    </location>
</feature>
<feature type="region of interest" description="Disordered" evidence="1">
    <location>
        <begin position="55"/>
        <end position="81"/>
    </location>
</feature>
<dbReference type="RefSeq" id="XP_005832028.1">
    <property type="nucleotide sequence ID" value="XM_005831971.1"/>
</dbReference>
<reference evidence="4" key="2">
    <citation type="submission" date="2012-11" db="EMBL/GenBank/DDBJ databases">
        <authorList>
            <person name="Kuo A."/>
            <person name="Curtis B.A."/>
            <person name="Tanifuji G."/>
            <person name="Burki F."/>
            <person name="Gruber A."/>
            <person name="Irimia M."/>
            <person name="Maruyama S."/>
            <person name="Arias M.C."/>
            <person name="Ball S.G."/>
            <person name="Gile G.H."/>
            <person name="Hirakawa Y."/>
            <person name="Hopkins J.F."/>
            <person name="Rensing S.A."/>
            <person name="Schmutz J."/>
            <person name="Symeonidi A."/>
            <person name="Elias M."/>
            <person name="Eveleigh R.J."/>
            <person name="Herman E.K."/>
            <person name="Klute M.J."/>
            <person name="Nakayama T."/>
            <person name="Obornik M."/>
            <person name="Reyes-Prieto A."/>
            <person name="Armbrust E.V."/>
            <person name="Aves S.J."/>
            <person name="Beiko R.G."/>
            <person name="Coutinho P."/>
            <person name="Dacks J.B."/>
            <person name="Durnford D.G."/>
            <person name="Fast N.M."/>
            <person name="Green B.R."/>
            <person name="Grisdale C."/>
            <person name="Hempe F."/>
            <person name="Henrissat B."/>
            <person name="Hoppner M.P."/>
            <person name="Ishida K.-I."/>
            <person name="Kim E."/>
            <person name="Koreny L."/>
            <person name="Kroth P.G."/>
            <person name="Liu Y."/>
            <person name="Malik S.-B."/>
            <person name="Maier U.G."/>
            <person name="McRose D."/>
            <person name="Mock T."/>
            <person name="Neilson J.A."/>
            <person name="Onodera N.T."/>
            <person name="Poole A.M."/>
            <person name="Pritham E.J."/>
            <person name="Richards T.A."/>
            <person name="Rocap G."/>
            <person name="Roy S.W."/>
            <person name="Sarai C."/>
            <person name="Schaack S."/>
            <person name="Shirato S."/>
            <person name="Slamovits C.H."/>
            <person name="Spencer D.F."/>
            <person name="Suzuki S."/>
            <person name="Worden A.Z."/>
            <person name="Zauner S."/>
            <person name="Barry K."/>
            <person name="Bell C."/>
            <person name="Bharti A.K."/>
            <person name="Crow J.A."/>
            <person name="Grimwood J."/>
            <person name="Kramer R."/>
            <person name="Lindquist E."/>
            <person name="Lucas S."/>
            <person name="Salamov A."/>
            <person name="McFadden G.I."/>
            <person name="Lane C.E."/>
            <person name="Keeling P.J."/>
            <person name="Gray M.W."/>
            <person name="Grigoriev I.V."/>
            <person name="Archibald J.M."/>
        </authorList>
    </citation>
    <scope>NUCLEOTIDE SEQUENCE</scope>
    <source>
        <strain evidence="4">CCMP2712</strain>
    </source>
</reference>
<dbReference type="PaxDb" id="55529-EKX45048"/>
<dbReference type="EnsemblProtists" id="EKX45048">
    <property type="protein sequence ID" value="EKX45048"/>
    <property type="gene ID" value="GUITHDRAFT_152832"/>
</dbReference>
<feature type="compositionally biased region" description="Basic and acidic residues" evidence="1">
    <location>
        <begin position="55"/>
        <end position="66"/>
    </location>
</feature>
<dbReference type="KEGG" id="gtt:GUITHDRAFT_152832"/>
<dbReference type="HOGENOM" id="CLU_1417604_0_0_1"/>
<keyword evidence="4" id="KW-1185">Reference proteome</keyword>
<dbReference type="EMBL" id="JH993001">
    <property type="protein sequence ID" value="EKX45048.1"/>
    <property type="molecule type" value="Genomic_DNA"/>
</dbReference>
<evidence type="ECO:0000313" key="3">
    <source>
        <dbReference type="EnsemblProtists" id="EKX45048"/>
    </source>
</evidence>
<protein>
    <submittedName>
        <fullName evidence="2 3">Uncharacterized protein</fullName>
    </submittedName>
</protein>
<evidence type="ECO:0000256" key="1">
    <source>
        <dbReference type="SAM" id="MobiDB-lite"/>
    </source>
</evidence>
<organism evidence="2">
    <name type="scientific">Guillardia theta (strain CCMP2712)</name>
    <name type="common">Cryptophyte</name>
    <dbReference type="NCBI Taxonomy" id="905079"/>
    <lineage>
        <taxon>Eukaryota</taxon>
        <taxon>Cryptophyceae</taxon>
        <taxon>Pyrenomonadales</taxon>
        <taxon>Geminigeraceae</taxon>
        <taxon>Guillardia</taxon>
    </lineage>
</organism>
<dbReference type="AlphaFoldDB" id="L1J914"/>
<dbReference type="Proteomes" id="UP000011087">
    <property type="component" value="Unassembled WGS sequence"/>
</dbReference>
<gene>
    <name evidence="2" type="ORF">GUITHDRAFT_152832</name>
</gene>
<feature type="compositionally biased region" description="Acidic residues" evidence="1">
    <location>
        <begin position="152"/>
        <end position="164"/>
    </location>
</feature>
<feature type="region of interest" description="Disordered" evidence="1">
    <location>
        <begin position="11"/>
        <end position="30"/>
    </location>
</feature>
<name>L1J914_GUITC</name>